<dbReference type="HOGENOM" id="CLU_2530739_0_0_1"/>
<reference evidence="2" key="3">
    <citation type="submission" date="2015-04" db="UniProtKB">
        <authorList>
            <consortium name="EnsemblPlants"/>
        </authorList>
    </citation>
    <scope>IDENTIFICATION</scope>
</reference>
<keyword evidence="3" id="KW-1185">Reference proteome</keyword>
<accession>A0A0D9VXC7</accession>
<protein>
    <submittedName>
        <fullName evidence="2">Uncharacterized protein</fullName>
    </submittedName>
</protein>
<evidence type="ECO:0000313" key="2">
    <source>
        <dbReference type="EnsemblPlants" id="LPERR03G24260.1"/>
    </source>
</evidence>
<organism evidence="2 3">
    <name type="scientific">Leersia perrieri</name>
    <dbReference type="NCBI Taxonomy" id="77586"/>
    <lineage>
        <taxon>Eukaryota</taxon>
        <taxon>Viridiplantae</taxon>
        <taxon>Streptophyta</taxon>
        <taxon>Embryophyta</taxon>
        <taxon>Tracheophyta</taxon>
        <taxon>Spermatophyta</taxon>
        <taxon>Magnoliopsida</taxon>
        <taxon>Liliopsida</taxon>
        <taxon>Poales</taxon>
        <taxon>Poaceae</taxon>
        <taxon>BOP clade</taxon>
        <taxon>Oryzoideae</taxon>
        <taxon>Oryzeae</taxon>
        <taxon>Oryzinae</taxon>
        <taxon>Leersia</taxon>
    </lineage>
</organism>
<dbReference type="Gramene" id="LPERR03G24260.1">
    <property type="protein sequence ID" value="LPERR03G24260.1"/>
    <property type="gene ID" value="LPERR03G24260"/>
</dbReference>
<dbReference type="EnsemblPlants" id="LPERR03G24260.1">
    <property type="protein sequence ID" value="LPERR03G24260.1"/>
    <property type="gene ID" value="LPERR03G24260"/>
</dbReference>
<evidence type="ECO:0000256" key="1">
    <source>
        <dbReference type="SAM" id="MobiDB-lite"/>
    </source>
</evidence>
<evidence type="ECO:0000313" key="3">
    <source>
        <dbReference type="Proteomes" id="UP000032180"/>
    </source>
</evidence>
<name>A0A0D9VXC7_9ORYZ</name>
<feature type="compositionally biased region" description="Basic and acidic residues" evidence="1">
    <location>
        <begin position="23"/>
        <end position="35"/>
    </location>
</feature>
<reference evidence="3" key="2">
    <citation type="submission" date="2013-12" db="EMBL/GenBank/DDBJ databases">
        <authorList>
            <person name="Yu Y."/>
            <person name="Lee S."/>
            <person name="de Baynast K."/>
            <person name="Wissotski M."/>
            <person name="Liu L."/>
            <person name="Talag J."/>
            <person name="Goicoechea J."/>
            <person name="Angelova A."/>
            <person name="Jetty R."/>
            <person name="Kudrna D."/>
            <person name="Golser W."/>
            <person name="Rivera L."/>
            <person name="Zhang J."/>
            <person name="Wing R."/>
        </authorList>
    </citation>
    <scope>NUCLEOTIDE SEQUENCE</scope>
</reference>
<dbReference type="AlphaFoldDB" id="A0A0D9VXC7"/>
<dbReference type="Proteomes" id="UP000032180">
    <property type="component" value="Chromosome 3"/>
</dbReference>
<reference evidence="2 3" key="1">
    <citation type="submission" date="2012-08" db="EMBL/GenBank/DDBJ databases">
        <title>Oryza genome evolution.</title>
        <authorList>
            <person name="Wing R.A."/>
        </authorList>
    </citation>
    <scope>NUCLEOTIDE SEQUENCE</scope>
</reference>
<proteinExistence type="predicted"/>
<sequence>MLYLGHLFRSTGQSSSSSNNNSKRQEKGGNLERRNRSIHSFAESTAAKHTRSQTIRTLKLLQWENRKTTTMLFVSIFQVSCTMI</sequence>
<feature type="region of interest" description="Disordered" evidence="1">
    <location>
        <begin position="1"/>
        <end position="51"/>
    </location>
</feature>